<evidence type="ECO:0000256" key="1">
    <source>
        <dbReference type="SAM" id="MobiDB-lite"/>
    </source>
</evidence>
<dbReference type="Proteomes" id="UP000076532">
    <property type="component" value="Unassembled WGS sequence"/>
</dbReference>
<accession>A0A167WFZ5</accession>
<dbReference type="EMBL" id="KV417806">
    <property type="protein sequence ID" value="KZP06054.1"/>
    <property type="molecule type" value="Genomic_DNA"/>
</dbReference>
<sequence length="64" mass="7072">MSHQARNDYPAARGAWPPCEWRPRRDARHITSTDVLGAAAKAFAGARGQAEQRGPGFEWSHSLL</sequence>
<evidence type="ECO:0000313" key="3">
    <source>
        <dbReference type="Proteomes" id="UP000076532"/>
    </source>
</evidence>
<proteinExistence type="predicted"/>
<reference evidence="2 3" key="1">
    <citation type="journal article" date="2016" name="Mol. Biol. Evol.">
        <title>Comparative Genomics of Early-Diverging Mushroom-Forming Fungi Provides Insights into the Origins of Lignocellulose Decay Capabilities.</title>
        <authorList>
            <person name="Nagy L.G."/>
            <person name="Riley R."/>
            <person name="Tritt A."/>
            <person name="Adam C."/>
            <person name="Daum C."/>
            <person name="Floudas D."/>
            <person name="Sun H."/>
            <person name="Yadav J.S."/>
            <person name="Pangilinan J."/>
            <person name="Larsson K.H."/>
            <person name="Matsuura K."/>
            <person name="Barry K."/>
            <person name="Labutti K."/>
            <person name="Kuo R."/>
            <person name="Ohm R.A."/>
            <person name="Bhattacharya S.S."/>
            <person name="Shirouzu T."/>
            <person name="Yoshinaga Y."/>
            <person name="Martin F.M."/>
            <person name="Grigoriev I.V."/>
            <person name="Hibbett D.S."/>
        </authorList>
    </citation>
    <scope>NUCLEOTIDE SEQUENCE [LARGE SCALE GENOMIC DNA]</scope>
    <source>
        <strain evidence="2 3">CBS 109695</strain>
    </source>
</reference>
<dbReference type="AlphaFoldDB" id="A0A167WFZ5"/>
<organism evidence="2 3">
    <name type="scientific">Athelia psychrophila</name>
    <dbReference type="NCBI Taxonomy" id="1759441"/>
    <lineage>
        <taxon>Eukaryota</taxon>
        <taxon>Fungi</taxon>
        <taxon>Dikarya</taxon>
        <taxon>Basidiomycota</taxon>
        <taxon>Agaricomycotina</taxon>
        <taxon>Agaricomycetes</taxon>
        <taxon>Agaricomycetidae</taxon>
        <taxon>Atheliales</taxon>
        <taxon>Atheliaceae</taxon>
        <taxon>Athelia</taxon>
    </lineage>
</organism>
<protein>
    <submittedName>
        <fullName evidence="2">Uncharacterized protein</fullName>
    </submittedName>
</protein>
<evidence type="ECO:0000313" key="2">
    <source>
        <dbReference type="EMBL" id="KZP06054.1"/>
    </source>
</evidence>
<feature type="region of interest" description="Disordered" evidence="1">
    <location>
        <begin position="1"/>
        <end position="21"/>
    </location>
</feature>
<gene>
    <name evidence="2" type="ORF">FIBSPDRAFT_1053751</name>
</gene>
<name>A0A167WFZ5_9AGAM</name>
<feature type="non-terminal residue" evidence="2">
    <location>
        <position position="64"/>
    </location>
</feature>
<keyword evidence="3" id="KW-1185">Reference proteome</keyword>